<dbReference type="OrthoDB" id="65842at2"/>
<evidence type="ECO:0000313" key="1">
    <source>
        <dbReference type="EMBL" id="OWK40409.1"/>
    </source>
</evidence>
<reference evidence="2" key="1">
    <citation type="submission" date="2017-06" db="EMBL/GenBank/DDBJ databases">
        <title>Genome analysis of Fimbriiglobus ruber SP5, the first member of the order Planctomycetales with confirmed chitinolytic capability.</title>
        <authorList>
            <person name="Ravin N.V."/>
            <person name="Rakitin A.L."/>
            <person name="Ivanova A.A."/>
            <person name="Beletsky A.V."/>
            <person name="Kulichevskaya I.S."/>
            <person name="Mardanov A.V."/>
            <person name="Dedysh S.N."/>
        </authorList>
    </citation>
    <scope>NUCLEOTIDE SEQUENCE [LARGE SCALE GENOMIC DNA]</scope>
    <source>
        <strain evidence="2">SP5</strain>
    </source>
</reference>
<dbReference type="Pfam" id="PF14124">
    <property type="entry name" value="DUF4291"/>
    <property type="match status" value="1"/>
</dbReference>
<dbReference type="AlphaFoldDB" id="A0A225DTA9"/>
<name>A0A225DTA9_9BACT</name>
<proteinExistence type="predicted"/>
<organism evidence="1 2">
    <name type="scientific">Fimbriiglobus ruber</name>
    <dbReference type="NCBI Taxonomy" id="1908690"/>
    <lineage>
        <taxon>Bacteria</taxon>
        <taxon>Pseudomonadati</taxon>
        <taxon>Planctomycetota</taxon>
        <taxon>Planctomycetia</taxon>
        <taxon>Gemmatales</taxon>
        <taxon>Gemmataceae</taxon>
        <taxon>Fimbriiglobus</taxon>
    </lineage>
</organism>
<dbReference type="PANTHER" id="PTHR38567:SF1">
    <property type="entry name" value="DUF4291 DOMAIN-CONTAINING PROTEIN"/>
    <property type="match status" value="1"/>
</dbReference>
<sequence>MLLTELYADQVKVWPKAGRHILAQYDDETVVVYQAYRASIGRFAVEHGRFGGDFRYSRMSWVKPNFLWMMYRSGWGTKVDQEVTLALRIRRTFFDAVLAEAVPSTWDREQFATADEWERAVTRSSVRLQWDPDHHPSGAKLERRAVQLGLRGEVLEAFGQRELVEVIDLSEFVAAQREQLAADGVAALVTPRERVYRPADPAVALRLGLADVEIG</sequence>
<evidence type="ECO:0008006" key="3">
    <source>
        <dbReference type="Google" id="ProtNLM"/>
    </source>
</evidence>
<dbReference type="InterPro" id="IPR025633">
    <property type="entry name" value="DUF4291"/>
</dbReference>
<comment type="caution">
    <text evidence="1">The sequence shown here is derived from an EMBL/GenBank/DDBJ whole genome shotgun (WGS) entry which is preliminary data.</text>
</comment>
<dbReference type="RefSeq" id="WP_088256320.1">
    <property type="nucleotide sequence ID" value="NZ_NIDE01000008.1"/>
</dbReference>
<evidence type="ECO:0000313" key="2">
    <source>
        <dbReference type="Proteomes" id="UP000214646"/>
    </source>
</evidence>
<protein>
    <recommendedName>
        <fullName evidence="3">DUF4291 domain-containing protein</fullName>
    </recommendedName>
</protein>
<gene>
    <name evidence="1" type="ORF">FRUB_05328</name>
</gene>
<keyword evidence="2" id="KW-1185">Reference proteome</keyword>
<dbReference type="EMBL" id="NIDE01000008">
    <property type="protein sequence ID" value="OWK40409.1"/>
    <property type="molecule type" value="Genomic_DNA"/>
</dbReference>
<dbReference type="Proteomes" id="UP000214646">
    <property type="component" value="Unassembled WGS sequence"/>
</dbReference>
<dbReference type="PANTHER" id="PTHR38567">
    <property type="entry name" value="DUF4291 DOMAIN-CONTAINING PROTEIN"/>
    <property type="match status" value="1"/>
</dbReference>
<accession>A0A225DTA9</accession>